<dbReference type="InterPro" id="IPR046735">
    <property type="entry name" value="PA2779-like"/>
</dbReference>
<protein>
    <recommendedName>
        <fullName evidence="5">PA2779 family protein</fullName>
    </recommendedName>
</protein>
<dbReference type="STRING" id="336831.WG68_18425"/>
<dbReference type="AlphaFoldDB" id="A0A0M2UZU5"/>
<accession>A0A0M2UZU5</accession>
<dbReference type="EMBL" id="LAHO01000025">
    <property type="protein sequence ID" value="KKO43881.1"/>
    <property type="molecule type" value="Genomic_DNA"/>
</dbReference>
<feature type="transmembrane region" description="Helical" evidence="1">
    <location>
        <begin position="99"/>
        <end position="125"/>
    </location>
</feature>
<evidence type="ECO:0000256" key="1">
    <source>
        <dbReference type="SAM" id="Phobius"/>
    </source>
</evidence>
<keyword evidence="1" id="KW-0472">Membrane</keyword>
<dbReference type="Pfam" id="PF20332">
    <property type="entry name" value="DUF6627"/>
    <property type="match status" value="1"/>
</dbReference>
<evidence type="ECO:0000256" key="2">
    <source>
        <dbReference type="SAM" id="SignalP"/>
    </source>
</evidence>
<sequence>MNKFLTASIASSVLIFGTFTFGAGQATAGLYSSDQVIADQQHQYNKQQVLSFVDEAAVQHKLIELGVSPADAKLRIASMTNAELDAFNNQLNEMPAGGIVGTIVTVLVVVAVLDLMGVTNVYPFIRPIGS</sequence>
<keyword evidence="4" id="KW-1185">Reference proteome</keyword>
<dbReference type="PIRSF" id="PIRSF029543">
    <property type="entry name" value="UCP029543"/>
    <property type="match status" value="1"/>
</dbReference>
<evidence type="ECO:0000313" key="4">
    <source>
        <dbReference type="Proteomes" id="UP000034228"/>
    </source>
</evidence>
<keyword evidence="1" id="KW-1133">Transmembrane helix</keyword>
<organism evidence="3 4">
    <name type="scientific">Arsukibacterium ikkense</name>
    <dbReference type="NCBI Taxonomy" id="336831"/>
    <lineage>
        <taxon>Bacteria</taxon>
        <taxon>Pseudomonadati</taxon>
        <taxon>Pseudomonadota</taxon>
        <taxon>Gammaproteobacteria</taxon>
        <taxon>Chromatiales</taxon>
        <taxon>Chromatiaceae</taxon>
        <taxon>Arsukibacterium</taxon>
    </lineage>
</organism>
<reference evidence="3 4" key="1">
    <citation type="submission" date="2015-03" db="EMBL/GenBank/DDBJ databases">
        <title>Draft genome sequences of two protease-producing strains of Arsukibacterium isolated from two cold and alkaline environments.</title>
        <authorList>
            <person name="Lylloff J.E."/>
            <person name="Skov L.B."/>
            <person name="Jepsen M."/>
            <person name="Hallin P.F."/>
            <person name="Sorensen S.J."/>
            <person name="Stougaard P."/>
            <person name="Glaring M.A."/>
        </authorList>
    </citation>
    <scope>NUCLEOTIDE SEQUENCE [LARGE SCALE GENOMIC DNA]</scope>
    <source>
        <strain evidence="3 4">GCM72</strain>
    </source>
</reference>
<feature type="signal peptide" evidence="2">
    <location>
        <begin position="1"/>
        <end position="28"/>
    </location>
</feature>
<proteinExistence type="predicted"/>
<dbReference type="Proteomes" id="UP000034228">
    <property type="component" value="Unassembled WGS sequence"/>
</dbReference>
<dbReference type="NCBIfam" id="NF033919">
    <property type="entry name" value="PA2779_fam"/>
    <property type="match status" value="1"/>
</dbReference>
<evidence type="ECO:0008006" key="5">
    <source>
        <dbReference type="Google" id="ProtNLM"/>
    </source>
</evidence>
<keyword evidence="2" id="KW-0732">Signal</keyword>
<comment type="caution">
    <text evidence="3">The sequence shown here is derived from an EMBL/GenBank/DDBJ whole genome shotgun (WGS) entry which is preliminary data.</text>
</comment>
<keyword evidence="1" id="KW-0812">Transmembrane</keyword>
<name>A0A0M2UZU5_9GAMM</name>
<dbReference type="InterPro" id="IPR016924">
    <property type="entry name" value="UCP029543"/>
</dbReference>
<feature type="chain" id="PRO_5005644313" description="PA2779 family protein" evidence="2">
    <location>
        <begin position="29"/>
        <end position="130"/>
    </location>
</feature>
<gene>
    <name evidence="3" type="ORF">WG68_18425</name>
</gene>
<dbReference type="OrthoDB" id="6401969at2"/>
<evidence type="ECO:0000313" key="3">
    <source>
        <dbReference type="EMBL" id="KKO43881.1"/>
    </source>
</evidence>
<dbReference type="PATRIC" id="fig|336831.14.peg.2030"/>